<dbReference type="PROSITE" id="PS00595">
    <property type="entry name" value="AA_TRANSFER_CLASS_5"/>
    <property type="match status" value="1"/>
</dbReference>
<comment type="cofactor">
    <cofactor evidence="1 9">
        <name>pyridoxal 5'-phosphate</name>
        <dbReference type="ChEBI" id="CHEBI:597326"/>
    </cofactor>
</comment>
<evidence type="ECO:0000256" key="5">
    <source>
        <dbReference type="ARBA" id="ARBA00021850"/>
    </source>
</evidence>
<comment type="function">
    <text evidence="2">Catalyzes the removal of elemental sulfur and selenium atoms from L-cysteine, L-cystine, L-selenocysteine, and L-selenocystine to produce L-alanine.</text>
</comment>
<reference evidence="11 12" key="1">
    <citation type="submission" date="2007-06" db="EMBL/GenBank/DDBJ databases">
        <authorList>
            <person name="Shimkets L."/>
            <person name="Ferriera S."/>
            <person name="Johnson J."/>
            <person name="Kravitz S."/>
            <person name="Beeson K."/>
            <person name="Sutton G."/>
            <person name="Rogers Y.-H."/>
            <person name="Friedman R."/>
            <person name="Frazier M."/>
            <person name="Venter J.C."/>
        </authorList>
    </citation>
    <scope>NUCLEOTIDE SEQUENCE [LARGE SCALE GENOMIC DNA]</scope>
    <source>
        <strain evidence="11 12">SIR-1</strain>
    </source>
</reference>
<dbReference type="Gene3D" id="3.90.1150.10">
    <property type="entry name" value="Aspartate Aminotransferase, domain 1"/>
    <property type="match status" value="1"/>
</dbReference>
<sequence length="408" mass="42773">MEARSMPTLRAEFPTLVDRPGLTYLDSATTALTPRPVIDAVAAAMVRSGSPGRSVHDLGQRADASLDGARARIAAQLGAAKDELVFVRSATEGLNLLAEGWAAPRLGPGDELVLSVAEHNSNFLPWRRACARTGARLVVVGCDARGDLDLAELRAKLSPRTRLLALTHVSNVTGALTPIPEVAELLARSPAAGAPLIVDGAQAVAHLDLDLPALGCDAYAFSGHKAHGPPGIGAVWAKASLWRETAPLLVGGGMVRRAQLDRVTHVEGPGRFEAGTANLPGVEGLAAGLEFLAARRSEPAAAALLDALVDRLDARPEIRALGRPRRRVGLASFLVAGVHAHDVASILDGHGVAIRAGHHCAQRLMAHFGASSSSRVSLGLHNTRADLERLFAALDEVLRVFGRRRTGA</sequence>
<feature type="domain" description="Aminotransferase class V" evidence="10">
    <location>
        <begin position="23"/>
        <end position="390"/>
    </location>
</feature>
<dbReference type="EC" id="2.8.1.7" evidence="4"/>
<evidence type="ECO:0000256" key="6">
    <source>
        <dbReference type="ARBA" id="ARBA00022679"/>
    </source>
</evidence>
<dbReference type="PANTHER" id="PTHR43586">
    <property type="entry name" value="CYSTEINE DESULFURASE"/>
    <property type="match status" value="1"/>
</dbReference>
<dbReference type="AlphaFoldDB" id="A6GEC2"/>
<name>A6GEC2_9BACT</name>
<dbReference type="InterPro" id="IPR016454">
    <property type="entry name" value="Cysteine_dSase"/>
</dbReference>
<dbReference type="InterPro" id="IPR010970">
    <property type="entry name" value="Cys_dSase_SufS"/>
</dbReference>
<gene>
    <name evidence="11" type="ORF">PPSIR1_17690</name>
</gene>
<dbReference type="STRING" id="391625.PPSIR1_17690"/>
<dbReference type="Proteomes" id="UP000005801">
    <property type="component" value="Unassembled WGS sequence"/>
</dbReference>
<dbReference type="EMBL" id="ABCS01000081">
    <property type="protein sequence ID" value="EDM75763.1"/>
    <property type="molecule type" value="Genomic_DNA"/>
</dbReference>
<dbReference type="InterPro" id="IPR015424">
    <property type="entry name" value="PyrdxlP-dep_Trfase"/>
</dbReference>
<dbReference type="PIRSF" id="PIRSF005572">
    <property type="entry name" value="NifS"/>
    <property type="match status" value="1"/>
</dbReference>
<evidence type="ECO:0000256" key="9">
    <source>
        <dbReference type="RuleBase" id="RU004504"/>
    </source>
</evidence>
<evidence type="ECO:0000259" key="10">
    <source>
        <dbReference type="Pfam" id="PF00266"/>
    </source>
</evidence>
<evidence type="ECO:0000256" key="7">
    <source>
        <dbReference type="ARBA" id="ARBA00022898"/>
    </source>
</evidence>
<proteinExistence type="inferred from homology"/>
<dbReference type="InterPro" id="IPR000192">
    <property type="entry name" value="Aminotrans_V_dom"/>
</dbReference>
<dbReference type="Gene3D" id="3.40.640.10">
    <property type="entry name" value="Type I PLP-dependent aspartate aminotransferase-like (Major domain)"/>
    <property type="match status" value="1"/>
</dbReference>
<keyword evidence="7" id="KW-0663">Pyridoxal phosphate</keyword>
<accession>A6GEC2</accession>
<protein>
    <recommendedName>
        <fullName evidence="5">Probable cysteine desulfurase</fullName>
        <ecNumber evidence="4">2.8.1.7</ecNumber>
    </recommendedName>
</protein>
<keyword evidence="6" id="KW-0808">Transferase</keyword>
<evidence type="ECO:0000313" key="11">
    <source>
        <dbReference type="EMBL" id="EDM75763.1"/>
    </source>
</evidence>
<evidence type="ECO:0000256" key="4">
    <source>
        <dbReference type="ARBA" id="ARBA00012239"/>
    </source>
</evidence>
<evidence type="ECO:0000256" key="2">
    <source>
        <dbReference type="ARBA" id="ARBA00002824"/>
    </source>
</evidence>
<dbReference type="InterPro" id="IPR020578">
    <property type="entry name" value="Aminotrans_V_PyrdxlP_BS"/>
</dbReference>
<dbReference type="GO" id="GO:0006534">
    <property type="term" value="P:cysteine metabolic process"/>
    <property type="evidence" value="ECO:0007669"/>
    <property type="project" value="InterPro"/>
</dbReference>
<evidence type="ECO:0000313" key="12">
    <source>
        <dbReference type="Proteomes" id="UP000005801"/>
    </source>
</evidence>
<dbReference type="CDD" id="cd06453">
    <property type="entry name" value="SufS_like"/>
    <property type="match status" value="1"/>
</dbReference>
<comment type="similarity">
    <text evidence="3">Belongs to the class-V pyridoxal-phosphate-dependent aminotransferase family. Csd subfamily.</text>
</comment>
<keyword evidence="12" id="KW-1185">Reference proteome</keyword>
<organism evidence="11 12">
    <name type="scientific">Plesiocystis pacifica SIR-1</name>
    <dbReference type="NCBI Taxonomy" id="391625"/>
    <lineage>
        <taxon>Bacteria</taxon>
        <taxon>Pseudomonadati</taxon>
        <taxon>Myxococcota</taxon>
        <taxon>Polyangia</taxon>
        <taxon>Nannocystales</taxon>
        <taxon>Nannocystaceae</taxon>
        <taxon>Plesiocystis</taxon>
    </lineage>
</organism>
<evidence type="ECO:0000256" key="1">
    <source>
        <dbReference type="ARBA" id="ARBA00001933"/>
    </source>
</evidence>
<dbReference type="InterPro" id="IPR015421">
    <property type="entry name" value="PyrdxlP-dep_Trfase_major"/>
</dbReference>
<dbReference type="GO" id="GO:0030170">
    <property type="term" value="F:pyridoxal phosphate binding"/>
    <property type="evidence" value="ECO:0007669"/>
    <property type="project" value="InterPro"/>
</dbReference>
<dbReference type="Pfam" id="PF00266">
    <property type="entry name" value="Aminotran_5"/>
    <property type="match status" value="1"/>
</dbReference>
<comment type="catalytic activity">
    <reaction evidence="8">
        <text>(sulfur carrier)-H + L-cysteine = (sulfur carrier)-SH + L-alanine</text>
        <dbReference type="Rhea" id="RHEA:43892"/>
        <dbReference type="Rhea" id="RHEA-COMP:14737"/>
        <dbReference type="Rhea" id="RHEA-COMP:14739"/>
        <dbReference type="ChEBI" id="CHEBI:29917"/>
        <dbReference type="ChEBI" id="CHEBI:35235"/>
        <dbReference type="ChEBI" id="CHEBI:57972"/>
        <dbReference type="ChEBI" id="CHEBI:64428"/>
        <dbReference type="EC" id="2.8.1.7"/>
    </reaction>
</comment>
<evidence type="ECO:0000256" key="3">
    <source>
        <dbReference type="ARBA" id="ARBA00010447"/>
    </source>
</evidence>
<dbReference type="InterPro" id="IPR015422">
    <property type="entry name" value="PyrdxlP-dep_Trfase_small"/>
</dbReference>
<dbReference type="GO" id="GO:0031071">
    <property type="term" value="F:cysteine desulfurase activity"/>
    <property type="evidence" value="ECO:0007669"/>
    <property type="project" value="UniProtKB-EC"/>
</dbReference>
<dbReference type="SUPFAM" id="SSF53383">
    <property type="entry name" value="PLP-dependent transferases"/>
    <property type="match status" value="1"/>
</dbReference>
<comment type="caution">
    <text evidence="11">The sequence shown here is derived from an EMBL/GenBank/DDBJ whole genome shotgun (WGS) entry which is preliminary data.</text>
</comment>
<evidence type="ECO:0000256" key="8">
    <source>
        <dbReference type="ARBA" id="ARBA00050776"/>
    </source>
</evidence>
<dbReference type="eggNOG" id="COG0520">
    <property type="taxonomic scope" value="Bacteria"/>
</dbReference>
<dbReference type="PANTHER" id="PTHR43586:SF8">
    <property type="entry name" value="CYSTEINE DESULFURASE 1, CHLOROPLASTIC"/>
    <property type="match status" value="1"/>
</dbReference>